<evidence type="ECO:0000256" key="2">
    <source>
        <dbReference type="ARBA" id="ARBA00022737"/>
    </source>
</evidence>
<keyword evidence="1 3" id="KW-0853">WD repeat</keyword>
<gene>
    <name evidence="4" type="ORF">SAY86_020350</name>
</gene>
<proteinExistence type="predicted"/>
<dbReference type="Pfam" id="PF00400">
    <property type="entry name" value="WD40"/>
    <property type="match status" value="2"/>
</dbReference>
<evidence type="ECO:0000256" key="3">
    <source>
        <dbReference type="PROSITE-ProRule" id="PRU00221"/>
    </source>
</evidence>
<keyword evidence="2" id="KW-0677">Repeat</keyword>
<evidence type="ECO:0000313" key="4">
    <source>
        <dbReference type="EMBL" id="KAK4789031.1"/>
    </source>
</evidence>
<dbReference type="Gene3D" id="2.130.10.10">
    <property type="entry name" value="YVTN repeat-like/Quinoprotein amine dehydrogenase"/>
    <property type="match status" value="1"/>
</dbReference>
<comment type="caution">
    <text evidence="4">The sequence shown here is derived from an EMBL/GenBank/DDBJ whole genome shotgun (WGS) entry which is preliminary data.</text>
</comment>
<dbReference type="InterPro" id="IPR036322">
    <property type="entry name" value="WD40_repeat_dom_sf"/>
</dbReference>
<evidence type="ECO:0000313" key="5">
    <source>
        <dbReference type="Proteomes" id="UP001346149"/>
    </source>
</evidence>
<evidence type="ECO:0000256" key="1">
    <source>
        <dbReference type="ARBA" id="ARBA00022574"/>
    </source>
</evidence>
<sequence>MDSNNYFLLLMNSYSPVSSLPLSHSLIHMNGACLELGNHIGDAISRIHFAPQSNNLLISSWDTCLRLYDVEGLQLRYEAPSDAALLDCCFQGESVAFSAGSDGIIRKYNLHSEILDTVGNHDDIATCIKYSDQSSLVITTGLDKRIMFWDPRIERALAHSKSLNTEVESMSFSGFELMLAIGTSAYVYDLRNLDGPLQSRNSKVGSRIRCITSASSVRGYAIGSIDGRVGVEVFATSTSTDTEYTFRCHPRAKNGNNHVVSVNDIMFNPRLPGSFVTGDNEGYVVMWDSQSRKKLFELPKFPNSVASLSYNHNGDVLAIAASYTYQEANELEELPQIFIYTMDEDQFGSASAVSSCRKPSCISR</sequence>
<dbReference type="InterPro" id="IPR015943">
    <property type="entry name" value="WD40/YVTN_repeat-like_dom_sf"/>
</dbReference>
<dbReference type="InterPro" id="IPR001680">
    <property type="entry name" value="WD40_rpt"/>
</dbReference>
<evidence type="ECO:0008006" key="6">
    <source>
        <dbReference type="Google" id="ProtNLM"/>
    </source>
</evidence>
<organism evidence="4 5">
    <name type="scientific">Trapa natans</name>
    <name type="common">Water chestnut</name>
    <dbReference type="NCBI Taxonomy" id="22666"/>
    <lineage>
        <taxon>Eukaryota</taxon>
        <taxon>Viridiplantae</taxon>
        <taxon>Streptophyta</taxon>
        <taxon>Embryophyta</taxon>
        <taxon>Tracheophyta</taxon>
        <taxon>Spermatophyta</taxon>
        <taxon>Magnoliopsida</taxon>
        <taxon>eudicotyledons</taxon>
        <taxon>Gunneridae</taxon>
        <taxon>Pentapetalae</taxon>
        <taxon>rosids</taxon>
        <taxon>malvids</taxon>
        <taxon>Myrtales</taxon>
        <taxon>Lythraceae</taxon>
        <taxon>Trapa</taxon>
    </lineage>
</organism>
<dbReference type="AlphaFoldDB" id="A0AAN7R6F5"/>
<keyword evidence="5" id="KW-1185">Reference proteome</keyword>
<feature type="repeat" description="WD" evidence="3">
    <location>
        <begin position="118"/>
        <end position="150"/>
    </location>
</feature>
<name>A0AAN7R6F5_TRANT</name>
<reference evidence="4 5" key="1">
    <citation type="journal article" date="2023" name="Hortic Res">
        <title>Pangenome of water caltrop reveals structural variations and asymmetric subgenome divergence after allopolyploidization.</title>
        <authorList>
            <person name="Zhang X."/>
            <person name="Chen Y."/>
            <person name="Wang L."/>
            <person name="Yuan Y."/>
            <person name="Fang M."/>
            <person name="Shi L."/>
            <person name="Lu R."/>
            <person name="Comes H.P."/>
            <person name="Ma Y."/>
            <person name="Chen Y."/>
            <person name="Huang G."/>
            <person name="Zhou Y."/>
            <person name="Zheng Z."/>
            <person name="Qiu Y."/>
        </authorList>
    </citation>
    <scope>NUCLEOTIDE SEQUENCE [LARGE SCALE GENOMIC DNA]</scope>
    <source>
        <strain evidence="4">F231</strain>
    </source>
</reference>
<protein>
    <recommendedName>
        <fullName evidence="6">Mitotic checkpoint protein bub3</fullName>
    </recommendedName>
</protein>
<dbReference type="SMART" id="SM00320">
    <property type="entry name" value="WD40"/>
    <property type="match status" value="4"/>
</dbReference>
<dbReference type="EMBL" id="JAXQNO010000011">
    <property type="protein sequence ID" value="KAK4789031.1"/>
    <property type="molecule type" value="Genomic_DNA"/>
</dbReference>
<dbReference type="PROSITE" id="PS50082">
    <property type="entry name" value="WD_REPEATS_2"/>
    <property type="match status" value="2"/>
</dbReference>
<feature type="repeat" description="WD" evidence="3">
    <location>
        <begin position="255"/>
        <end position="297"/>
    </location>
</feature>
<dbReference type="PANTHER" id="PTHR10971">
    <property type="entry name" value="MRNA EXPORT FACTOR AND BUB3"/>
    <property type="match status" value="1"/>
</dbReference>
<dbReference type="SUPFAM" id="SSF50978">
    <property type="entry name" value="WD40 repeat-like"/>
    <property type="match status" value="1"/>
</dbReference>
<accession>A0AAN7R6F5</accession>
<dbReference type="Proteomes" id="UP001346149">
    <property type="component" value="Unassembled WGS sequence"/>
</dbReference>
<dbReference type="PROSITE" id="PS50294">
    <property type="entry name" value="WD_REPEATS_REGION"/>
    <property type="match status" value="1"/>
</dbReference>